<dbReference type="GO" id="GO:0018784">
    <property type="term" value="F:(S)-2-haloacid dehalogenase activity"/>
    <property type="evidence" value="ECO:0007669"/>
    <property type="project" value="UniProtKB-UniRule"/>
</dbReference>
<gene>
    <name evidence="4" type="ORF">M0638_22885</name>
</gene>
<keyword evidence="2 3" id="KW-0378">Hydrolase</keyword>
<dbReference type="InterPro" id="IPR023198">
    <property type="entry name" value="PGP-like_dom2"/>
</dbReference>
<evidence type="ECO:0000256" key="1">
    <source>
        <dbReference type="ARBA" id="ARBA00008106"/>
    </source>
</evidence>
<dbReference type="SFLD" id="SFLDG01129">
    <property type="entry name" value="C1.5:_HAD__Beta-PGM__Phosphata"/>
    <property type="match status" value="1"/>
</dbReference>
<dbReference type="Gene3D" id="3.40.50.1000">
    <property type="entry name" value="HAD superfamily/HAD-like"/>
    <property type="match status" value="1"/>
</dbReference>
<dbReference type="SFLD" id="SFLDG01135">
    <property type="entry name" value="C1.5.6:_HAD__Beta-PGM__Phospha"/>
    <property type="match status" value="1"/>
</dbReference>
<proteinExistence type="inferred from homology"/>
<evidence type="ECO:0000256" key="2">
    <source>
        <dbReference type="ARBA" id="ARBA00022801"/>
    </source>
</evidence>
<dbReference type="SUPFAM" id="SSF56784">
    <property type="entry name" value="HAD-like"/>
    <property type="match status" value="1"/>
</dbReference>
<dbReference type="EMBL" id="JALPRX010000111">
    <property type="protein sequence ID" value="MCK8787223.1"/>
    <property type="molecule type" value="Genomic_DNA"/>
</dbReference>
<name>A0A9X1YDR5_9PROT</name>
<organism evidence="4 5">
    <name type="scientific">Roseomonas acroporae</name>
    <dbReference type="NCBI Taxonomy" id="2937791"/>
    <lineage>
        <taxon>Bacteria</taxon>
        <taxon>Pseudomonadati</taxon>
        <taxon>Pseudomonadota</taxon>
        <taxon>Alphaproteobacteria</taxon>
        <taxon>Acetobacterales</taxon>
        <taxon>Roseomonadaceae</taxon>
        <taxon>Roseomonas</taxon>
    </lineage>
</organism>
<dbReference type="Gene3D" id="1.10.150.240">
    <property type="entry name" value="Putative phosphatase, domain 2"/>
    <property type="match status" value="1"/>
</dbReference>
<comment type="catalytic activity">
    <reaction evidence="3">
        <text>an (S)-2-haloacid + H2O = a (2R)-2-hydroxycarboxylate + a halide anion + H(+)</text>
        <dbReference type="Rhea" id="RHEA:11192"/>
        <dbReference type="ChEBI" id="CHEBI:15377"/>
        <dbReference type="ChEBI" id="CHEBI:15378"/>
        <dbReference type="ChEBI" id="CHEBI:16042"/>
        <dbReference type="ChEBI" id="CHEBI:58314"/>
        <dbReference type="ChEBI" id="CHEBI:137405"/>
        <dbReference type="EC" id="3.8.1.2"/>
    </reaction>
</comment>
<dbReference type="SFLD" id="SFLDF00045">
    <property type="entry name" value="2-haloacid_dehalogenase"/>
    <property type="match status" value="1"/>
</dbReference>
<dbReference type="InterPro" id="IPR006439">
    <property type="entry name" value="HAD-SF_hydro_IA"/>
</dbReference>
<dbReference type="CDD" id="cd02588">
    <property type="entry name" value="HAD_L2-DEX"/>
    <property type="match status" value="1"/>
</dbReference>
<comment type="similarity">
    <text evidence="1 3">Belongs to the HAD-like hydrolase superfamily. S-2-haloalkanoic acid dehalogenase family.</text>
</comment>
<dbReference type="EC" id="3.8.1.2" evidence="3"/>
<dbReference type="PANTHER" id="PTHR43316:SF3">
    <property type="entry name" value="HALOACID DEHALOGENASE, TYPE II (AFU_ORTHOLOGUE AFUA_2G07750)-RELATED"/>
    <property type="match status" value="1"/>
</dbReference>
<dbReference type="InterPro" id="IPR006328">
    <property type="entry name" value="2-HAD"/>
</dbReference>
<dbReference type="PRINTS" id="PR00413">
    <property type="entry name" value="HADHALOGNASE"/>
</dbReference>
<comment type="function">
    <text evidence="3">Catalyzes the hydrolytic dehalogenation of small (S)-2-haloalkanoic acids to yield the corresponding (R)-2-hydroxyalkanoic acids.</text>
</comment>
<dbReference type="InterPro" id="IPR036412">
    <property type="entry name" value="HAD-like_sf"/>
</dbReference>
<reference evidence="4" key="1">
    <citation type="submission" date="2022-04" db="EMBL/GenBank/DDBJ databases">
        <title>Roseomonas acroporae sp. nov., isolated from coral Acropora digitifera.</title>
        <authorList>
            <person name="Sun H."/>
        </authorList>
    </citation>
    <scope>NUCLEOTIDE SEQUENCE</scope>
    <source>
        <strain evidence="4">NAR14</strain>
    </source>
</reference>
<dbReference type="Proteomes" id="UP001139516">
    <property type="component" value="Unassembled WGS sequence"/>
</dbReference>
<evidence type="ECO:0000256" key="3">
    <source>
        <dbReference type="RuleBase" id="RU368077"/>
    </source>
</evidence>
<accession>A0A9X1YDR5</accession>
<dbReference type="NCBIfam" id="TIGR01493">
    <property type="entry name" value="HAD-SF-IA-v2"/>
    <property type="match status" value="1"/>
</dbReference>
<protein>
    <recommendedName>
        <fullName evidence="3">(S)-2-haloacid dehalogenase</fullName>
        <ecNumber evidence="3">3.8.1.2</ecNumber>
    </recommendedName>
    <alternativeName>
        <fullName evidence="3">2-haloalkanoic acid dehalogenase</fullName>
    </alternativeName>
    <alternativeName>
        <fullName evidence="3">Halocarboxylic acid halidohydrolase</fullName>
    </alternativeName>
    <alternativeName>
        <fullName evidence="3">L-2-haloacid dehalogenase</fullName>
    </alternativeName>
</protein>
<dbReference type="AlphaFoldDB" id="A0A9X1YDR5"/>
<dbReference type="InterPro" id="IPR051540">
    <property type="entry name" value="S-2-haloacid_dehalogenase"/>
</dbReference>
<keyword evidence="5" id="KW-1185">Reference proteome</keyword>
<evidence type="ECO:0000313" key="4">
    <source>
        <dbReference type="EMBL" id="MCK8787223.1"/>
    </source>
</evidence>
<sequence>MSDAESEAQPAVEAVIFDAYGTLLDVHAAMAGEAARIGPDWARISIEWRHKQLEYSWVRSLTGPGSHQDFWRCTQDALDYIAARYGLKDPALLNDLLTAYRRSPAYPEVPAVLRALRGAGLATAILSNGEPYMLAEACDAAGITGLLDDVLSIESVGVFKPHPHAYRLAERRFGIPAERMAFVSANAWDAQGALEYGFRVFRVNRNREPDEYALADRTATLRSLQPLPERLR</sequence>
<evidence type="ECO:0000313" key="5">
    <source>
        <dbReference type="Proteomes" id="UP001139516"/>
    </source>
</evidence>
<dbReference type="SFLD" id="SFLDS00003">
    <property type="entry name" value="Haloacid_Dehalogenase"/>
    <property type="match status" value="1"/>
</dbReference>
<dbReference type="PANTHER" id="PTHR43316">
    <property type="entry name" value="HYDROLASE, HALOACID DELAHOGENASE-RELATED"/>
    <property type="match status" value="1"/>
</dbReference>
<dbReference type="RefSeq" id="WP_248669278.1">
    <property type="nucleotide sequence ID" value="NZ_JALPRX010000111.1"/>
</dbReference>
<dbReference type="NCBIfam" id="TIGR01428">
    <property type="entry name" value="HAD_type_II"/>
    <property type="match status" value="1"/>
</dbReference>
<dbReference type="InterPro" id="IPR023214">
    <property type="entry name" value="HAD_sf"/>
</dbReference>
<dbReference type="Pfam" id="PF00702">
    <property type="entry name" value="Hydrolase"/>
    <property type="match status" value="1"/>
</dbReference>
<comment type="caution">
    <text evidence="4">The sequence shown here is derived from an EMBL/GenBank/DDBJ whole genome shotgun (WGS) entry which is preliminary data.</text>
</comment>